<gene>
    <name evidence="1" type="ORF">FHE65_26725</name>
</gene>
<dbReference type="OrthoDB" id="4548523at2"/>
<dbReference type="RefSeq" id="WP_139088249.1">
    <property type="nucleotide sequence ID" value="NZ_VDFR01000143.1"/>
</dbReference>
<dbReference type="InterPro" id="IPR007061">
    <property type="entry name" value="MST-like"/>
</dbReference>
<proteinExistence type="predicted"/>
<protein>
    <submittedName>
        <fullName evidence="1">DinB family protein</fullName>
    </submittedName>
</protein>
<dbReference type="Proteomes" id="UP000306740">
    <property type="component" value="Unassembled WGS sequence"/>
</dbReference>
<reference evidence="1 2" key="1">
    <citation type="submission" date="2019-05" db="EMBL/GenBank/DDBJ databases">
        <title>Mumia sp. nov., isolated from the intestinal contents of plateau pika (Ochotona curzoniae) in the Qinghai-Tibet plateau of China.</title>
        <authorList>
            <person name="Tian Z."/>
        </authorList>
    </citation>
    <scope>NUCLEOTIDE SEQUENCE [LARGE SCALE GENOMIC DNA]</scope>
    <source>
        <strain evidence="2">527</strain>
    </source>
</reference>
<name>A0A5C4MFN3_9ACTN</name>
<evidence type="ECO:0000313" key="1">
    <source>
        <dbReference type="EMBL" id="TNC35879.1"/>
    </source>
</evidence>
<comment type="caution">
    <text evidence="1">The sequence shown here is derived from an EMBL/GenBank/DDBJ whole genome shotgun (WGS) entry which is preliminary data.</text>
</comment>
<evidence type="ECO:0000313" key="2">
    <source>
        <dbReference type="Proteomes" id="UP000306740"/>
    </source>
</evidence>
<organism evidence="1 2">
    <name type="scientific">Mumia zhuanghuii</name>
    <dbReference type="NCBI Taxonomy" id="2585211"/>
    <lineage>
        <taxon>Bacteria</taxon>
        <taxon>Bacillati</taxon>
        <taxon>Actinomycetota</taxon>
        <taxon>Actinomycetes</taxon>
        <taxon>Propionibacteriales</taxon>
        <taxon>Nocardioidaceae</taxon>
        <taxon>Mumia</taxon>
    </lineage>
</organism>
<dbReference type="SUPFAM" id="SSF109854">
    <property type="entry name" value="DinB/YfiT-like putative metalloenzymes"/>
    <property type="match status" value="1"/>
</dbReference>
<dbReference type="InterPro" id="IPR034660">
    <property type="entry name" value="DinB/YfiT-like"/>
</dbReference>
<dbReference type="EMBL" id="VDFR01000143">
    <property type="protein sequence ID" value="TNC35879.1"/>
    <property type="molecule type" value="Genomic_DNA"/>
</dbReference>
<accession>A0A5C4MFN3</accession>
<dbReference type="Pfam" id="PF04978">
    <property type="entry name" value="MST"/>
    <property type="match status" value="1"/>
</dbReference>
<dbReference type="AlphaFoldDB" id="A0A5C4MFN3"/>
<sequence>MTTEPLGEPARALRDPQAIVEGQLDHHRDALLRKLDALSAAGRTRSLVPSGWTPLGLLKHLTYVERRWLQWGFRAEPVTDPWGDVHPETDVWTVSEDESYEVLRRRFEDQAVRSREIVASASLDDVAALGGRFDEDPPTLAWILLHLVQEYARHVGHLDIVVELARGDVGE</sequence>
<dbReference type="Gene3D" id="1.20.120.450">
    <property type="entry name" value="dinb family like domain"/>
    <property type="match status" value="1"/>
</dbReference>